<dbReference type="Proteomes" id="UP000265566">
    <property type="component" value="Chromosome 4"/>
</dbReference>
<comment type="caution">
    <text evidence="1">The sequence shown here is derived from an EMBL/GenBank/DDBJ whole genome shotgun (WGS) entry which is preliminary data.</text>
</comment>
<evidence type="ECO:0000313" key="1">
    <source>
        <dbReference type="EMBL" id="RHN63197.1"/>
    </source>
</evidence>
<reference evidence="2" key="1">
    <citation type="journal article" date="2018" name="Nat. Plants">
        <title>Whole-genome landscape of Medicago truncatula symbiotic genes.</title>
        <authorList>
            <person name="Pecrix Y."/>
            <person name="Staton S.E."/>
            <person name="Sallet E."/>
            <person name="Lelandais-Briere C."/>
            <person name="Moreau S."/>
            <person name="Carrere S."/>
            <person name="Blein T."/>
            <person name="Jardinaud M.F."/>
            <person name="Latrasse D."/>
            <person name="Zouine M."/>
            <person name="Zahm M."/>
            <person name="Kreplak J."/>
            <person name="Mayjonade B."/>
            <person name="Satge C."/>
            <person name="Perez M."/>
            <person name="Cauet S."/>
            <person name="Marande W."/>
            <person name="Chantry-Darmon C."/>
            <person name="Lopez-Roques C."/>
            <person name="Bouchez O."/>
            <person name="Berard A."/>
            <person name="Debelle F."/>
            <person name="Munos S."/>
            <person name="Bendahmane A."/>
            <person name="Berges H."/>
            <person name="Niebel A."/>
            <person name="Buitink J."/>
            <person name="Frugier F."/>
            <person name="Benhamed M."/>
            <person name="Crespi M."/>
            <person name="Gouzy J."/>
            <person name="Gamas P."/>
        </authorList>
    </citation>
    <scope>NUCLEOTIDE SEQUENCE [LARGE SCALE GENOMIC DNA]</scope>
    <source>
        <strain evidence="2">cv. Jemalong A17</strain>
    </source>
</reference>
<dbReference type="Gramene" id="rna25873">
    <property type="protein sequence ID" value="RHN63197.1"/>
    <property type="gene ID" value="gene25873"/>
</dbReference>
<dbReference type="AlphaFoldDB" id="A0A396IJU1"/>
<name>A0A396IJU1_MEDTR</name>
<gene>
    <name evidence="1" type="ORF">MtrunA17_Chr4g0055711</name>
</gene>
<accession>A0A396IJU1</accession>
<dbReference type="EMBL" id="PSQE01000004">
    <property type="protein sequence ID" value="RHN63197.1"/>
    <property type="molecule type" value="Genomic_DNA"/>
</dbReference>
<evidence type="ECO:0000313" key="2">
    <source>
        <dbReference type="Proteomes" id="UP000265566"/>
    </source>
</evidence>
<proteinExistence type="predicted"/>
<organism evidence="1 2">
    <name type="scientific">Medicago truncatula</name>
    <name type="common">Barrel medic</name>
    <name type="synonym">Medicago tribuloides</name>
    <dbReference type="NCBI Taxonomy" id="3880"/>
    <lineage>
        <taxon>Eukaryota</taxon>
        <taxon>Viridiplantae</taxon>
        <taxon>Streptophyta</taxon>
        <taxon>Embryophyta</taxon>
        <taxon>Tracheophyta</taxon>
        <taxon>Spermatophyta</taxon>
        <taxon>Magnoliopsida</taxon>
        <taxon>eudicotyledons</taxon>
        <taxon>Gunneridae</taxon>
        <taxon>Pentapetalae</taxon>
        <taxon>rosids</taxon>
        <taxon>fabids</taxon>
        <taxon>Fabales</taxon>
        <taxon>Fabaceae</taxon>
        <taxon>Papilionoideae</taxon>
        <taxon>50 kb inversion clade</taxon>
        <taxon>NPAAA clade</taxon>
        <taxon>Hologalegina</taxon>
        <taxon>IRL clade</taxon>
        <taxon>Trifolieae</taxon>
        <taxon>Medicago</taxon>
    </lineage>
</organism>
<protein>
    <submittedName>
        <fullName evidence="1">Uncharacterized protein</fullName>
    </submittedName>
</protein>
<sequence length="42" mass="4748">MISPLKVSLFHLLPTETCKKDLIRRRIIAAGDSPATRTNVRK</sequence>